<accession>A0ABQ9ZWH8</accession>
<name>A0ABQ9ZWH8_9CRUS</name>
<reference evidence="2 3" key="1">
    <citation type="journal article" date="2023" name="Nucleic Acids Res.">
        <title>The hologenome of Daphnia magna reveals possible DNA methylation and microbiome-mediated evolution of the host genome.</title>
        <authorList>
            <person name="Chaturvedi A."/>
            <person name="Li X."/>
            <person name="Dhandapani V."/>
            <person name="Marshall H."/>
            <person name="Kissane S."/>
            <person name="Cuenca-Cambronero M."/>
            <person name="Asole G."/>
            <person name="Calvet F."/>
            <person name="Ruiz-Romero M."/>
            <person name="Marangio P."/>
            <person name="Guigo R."/>
            <person name="Rago D."/>
            <person name="Mirbahai L."/>
            <person name="Eastwood N."/>
            <person name="Colbourne J.K."/>
            <person name="Zhou J."/>
            <person name="Mallon E."/>
            <person name="Orsini L."/>
        </authorList>
    </citation>
    <scope>NUCLEOTIDE SEQUENCE [LARGE SCALE GENOMIC DNA]</scope>
    <source>
        <strain evidence="2">LRV0_1</strain>
    </source>
</reference>
<proteinExistence type="predicted"/>
<keyword evidence="1" id="KW-1133">Transmembrane helix</keyword>
<evidence type="ECO:0000256" key="1">
    <source>
        <dbReference type="SAM" id="Phobius"/>
    </source>
</evidence>
<evidence type="ECO:0000313" key="3">
    <source>
        <dbReference type="Proteomes" id="UP001234178"/>
    </source>
</evidence>
<dbReference type="Proteomes" id="UP001234178">
    <property type="component" value="Unassembled WGS sequence"/>
</dbReference>
<feature type="transmembrane region" description="Helical" evidence="1">
    <location>
        <begin position="6"/>
        <end position="24"/>
    </location>
</feature>
<evidence type="ECO:0000313" key="2">
    <source>
        <dbReference type="EMBL" id="KAK4017141.1"/>
    </source>
</evidence>
<feature type="transmembrane region" description="Helical" evidence="1">
    <location>
        <begin position="33"/>
        <end position="56"/>
    </location>
</feature>
<dbReference type="EMBL" id="JAOYFB010000005">
    <property type="protein sequence ID" value="KAK4017141.1"/>
    <property type="molecule type" value="Genomic_DNA"/>
</dbReference>
<sequence length="120" mass="13810">MRNFGIILLISALLDGINVLLPLLKIQRHTKKFVFLFSIDIAFFVGTTCVFWWGMVSCIERMVIIIITINPQLLLLVTIVVVKNFITSYVFSNNDDDEYTHFEHASAQQPYAYLQAQPKI</sequence>
<gene>
    <name evidence="2" type="ORF">OUZ56_032093</name>
</gene>
<protein>
    <submittedName>
        <fullName evidence="2">Uncharacterized protein</fullName>
    </submittedName>
</protein>
<comment type="caution">
    <text evidence="2">The sequence shown here is derived from an EMBL/GenBank/DDBJ whole genome shotgun (WGS) entry which is preliminary data.</text>
</comment>
<keyword evidence="3" id="KW-1185">Reference proteome</keyword>
<keyword evidence="1" id="KW-0472">Membrane</keyword>
<keyword evidence="1" id="KW-0812">Transmembrane</keyword>
<feature type="transmembrane region" description="Helical" evidence="1">
    <location>
        <begin position="62"/>
        <end position="82"/>
    </location>
</feature>
<organism evidence="2 3">
    <name type="scientific">Daphnia magna</name>
    <dbReference type="NCBI Taxonomy" id="35525"/>
    <lineage>
        <taxon>Eukaryota</taxon>
        <taxon>Metazoa</taxon>
        <taxon>Ecdysozoa</taxon>
        <taxon>Arthropoda</taxon>
        <taxon>Crustacea</taxon>
        <taxon>Branchiopoda</taxon>
        <taxon>Diplostraca</taxon>
        <taxon>Cladocera</taxon>
        <taxon>Anomopoda</taxon>
        <taxon>Daphniidae</taxon>
        <taxon>Daphnia</taxon>
    </lineage>
</organism>